<evidence type="ECO:0000313" key="2">
    <source>
        <dbReference type="EMBL" id="KAI0294081.1"/>
    </source>
</evidence>
<name>A0AAD4LXJ1_9AGAM</name>
<gene>
    <name evidence="2" type="ORF">B0F90DRAFT_1758889</name>
</gene>
<comment type="caution">
    <text evidence="2">The sequence shown here is derived from an EMBL/GenBank/DDBJ whole genome shotgun (WGS) entry which is preliminary data.</text>
</comment>
<feature type="chain" id="PRO_5042087301" description="Secreted protein" evidence="1">
    <location>
        <begin position="26"/>
        <end position="75"/>
    </location>
</feature>
<evidence type="ECO:0000256" key="1">
    <source>
        <dbReference type="SAM" id="SignalP"/>
    </source>
</evidence>
<protein>
    <recommendedName>
        <fullName evidence="4">Secreted protein</fullName>
    </recommendedName>
</protein>
<proteinExistence type="predicted"/>
<sequence>MTGTGTDRSPVMSAGVWCLVSGVLSLSPLHLTNPRTSCSPTHLIYISHRGPWHNYIYIFLVRNHNHPSISFQSFF</sequence>
<feature type="signal peptide" evidence="1">
    <location>
        <begin position="1"/>
        <end position="25"/>
    </location>
</feature>
<reference evidence="2" key="1">
    <citation type="journal article" date="2022" name="New Phytol.">
        <title>Evolutionary transition to the ectomycorrhizal habit in the genomes of a hyperdiverse lineage of mushroom-forming fungi.</title>
        <authorList>
            <person name="Looney B."/>
            <person name="Miyauchi S."/>
            <person name="Morin E."/>
            <person name="Drula E."/>
            <person name="Courty P.E."/>
            <person name="Kohler A."/>
            <person name="Kuo A."/>
            <person name="LaButti K."/>
            <person name="Pangilinan J."/>
            <person name="Lipzen A."/>
            <person name="Riley R."/>
            <person name="Andreopoulos W."/>
            <person name="He G."/>
            <person name="Johnson J."/>
            <person name="Nolan M."/>
            <person name="Tritt A."/>
            <person name="Barry K.W."/>
            <person name="Grigoriev I.V."/>
            <person name="Nagy L.G."/>
            <person name="Hibbett D."/>
            <person name="Henrissat B."/>
            <person name="Matheny P.B."/>
            <person name="Labbe J."/>
            <person name="Martin F.M."/>
        </authorList>
    </citation>
    <scope>NUCLEOTIDE SEQUENCE</scope>
    <source>
        <strain evidence="2">BPL690</strain>
    </source>
</reference>
<keyword evidence="1" id="KW-0732">Signal</keyword>
<organism evidence="2 3">
    <name type="scientific">Multifurca ochricompacta</name>
    <dbReference type="NCBI Taxonomy" id="376703"/>
    <lineage>
        <taxon>Eukaryota</taxon>
        <taxon>Fungi</taxon>
        <taxon>Dikarya</taxon>
        <taxon>Basidiomycota</taxon>
        <taxon>Agaricomycotina</taxon>
        <taxon>Agaricomycetes</taxon>
        <taxon>Russulales</taxon>
        <taxon>Russulaceae</taxon>
        <taxon>Multifurca</taxon>
    </lineage>
</organism>
<dbReference type="EMBL" id="WTXG01000081">
    <property type="protein sequence ID" value="KAI0294081.1"/>
    <property type="molecule type" value="Genomic_DNA"/>
</dbReference>
<evidence type="ECO:0008006" key="4">
    <source>
        <dbReference type="Google" id="ProtNLM"/>
    </source>
</evidence>
<dbReference type="Proteomes" id="UP001203297">
    <property type="component" value="Unassembled WGS sequence"/>
</dbReference>
<keyword evidence="3" id="KW-1185">Reference proteome</keyword>
<feature type="non-terminal residue" evidence="2">
    <location>
        <position position="75"/>
    </location>
</feature>
<accession>A0AAD4LXJ1</accession>
<evidence type="ECO:0000313" key="3">
    <source>
        <dbReference type="Proteomes" id="UP001203297"/>
    </source>
</evidence>
<dbReference type="AlphaFoldDB" id="A0AAD4LXJ1"/>